<feature type="region of interest" description="Disordered" evidence="1">
    <location>
        <begin position="221"/>
        <end position="280"/>
    </location>
</feature>
<evidence type="ECO:0000256" key="1">
    <source>
        <dbReference type="SAM" id="MobiDB-lite"/>
    </source>
</evidence>
<gene>
    <name evidence="2" type="ORF">OBBRIDRAFT_838876</name>
</gene>
<keyword evidence="3" id="KW-1185">Reference proteome</keyword>
<evidence type="ECO:0000313" key="3">
    <source>
        <dbReference type="Proteomes" id="UP000250043"/>
    </source>
</evidence>
<sequence>MSSANATTFSLLAYLQGPLILTAEEFAALPSQWQAKLIRDSVFTRSDSMELCDPEVTILPPEVCDSLGQTLLKPQKARGNLQDITLVALVPGNPFLHPAYHPGGMPGPMEQTILATDNTDPVEQHKVIEGFPEGESARCYTGSSNITIRDIPQVESTEWTATPRCKVSPIVILMQITPPSVCNHQPQPAQLQQEYATDGIRQWQPQPVHGSEPYIGYSLNPLLPTGTPEVPENPSSHDDTPISDRDHRRPASKMTEREQTRAAVEEHRVGRPHATKPRLHYQLSTRAYAVEAGQSHATTASHGAPD</sequence>
<feature type="compositionally biased region" description="Polar residues" evidence="1">
    <location>
        <begin position="295"/>
        <end position="306"/>
    </location>
</feature>
<name>A0A8E2AJ69_9APHY</name>
<dbReference type="EMBL" id="KV722577">
    <property type="protein sequence ID" value="OCH85546.1"/>
    <property type="molecule type" value="Genomic_DNA"/>
</dbReference>
<feature type="compositionally biased region" description="Basic and acidic residues" evidence="1">
    <location>
        <begin position="235"/>
        <end position="269"/>
    </location>
</feature>
<dbReference type="Proteomes" id="UP000250043">
    <property type="component" value="Unassembled WGS sequence"/>
</dbReference>
<organism evidence="2 3">
    <name type="scientific">Obba rivulosa</name>
    <dbReference type="NCBI Taxonomy" id="1052685"/>
    <lineage>
        <taxon>Eukaryota</taxon>
        <taxon>Fungi</taxon>
        <taxon>Dikarya</taxon>
        <taxon>Basidiomycota</taxon>
        <taxon>Agaricomycotina</taxon>
        <taxon>Agaricomycetes</taxon>
        <taxon>Polyporales</taxon>
        <taxon>Gelatoporiaceae</taxon>
        <taxon>Obba</taxon>
    </lineage>
</organism>
<dbReference type="AlphaFoldDB" id="A0A8E2AJ69"/>
<feature type="compositionally biased region" description="Basic residues" evidence="1">
    <location>
        <begin position="270"/>
        <end position="279"/>
    </location>
</feature>
<evidence type="ECO:0000313" key="2">
    <source>
        <dbReference type="EMBL" id="OCH85546.1"/>
    </source>
</evidence>
<feature type="region of interest" description="Disordered" evidence="1">
    <location>
        <begin position="287"/>
        <end position="306"/>
    </location>
</feature>
<proteinExistence type="predicted"/>
<accession>A0A8E2AJ69</accession>
<reference evidence="2 3" key="1">
    <citation type="submission" date="2016-07" db="EMBL/GenBank/DDBJ databases">
        <title>Draft genome of the white-rot fungus Obba rivulosa 3A-2.</title>
        <authorList>
            <consortium name="DOE Joint Genome Institute"/>
            <person name="Miettinen O."/>
            <person name="Riley R."/>
            <person name="Acob R."/>
            <person name="Barry K."/>
            <person name="Cullen D."/>
            <person name="De Vries R."/>
            <person name="Hainaut M."/>
            <person name="Hatakka A."/>
            <person name="Henrissat B."/>
            <person name="Hilden K."/>
            <person name="Kuo R."/>
            <person name="Labutti K."/>
            <person name="Lipzen A."/>
            <person name="Makela M.R."/>
            <person name="Sandor L."/>
            <person name="Spatafora J.W."/>
            <person name="Grigoriev I.V."/>
            <person name="Hibbett D.S."/>
        </authorList>
    </citation>
    <scope>NUCLEOTIDE SEQUENCE [LARGE SCALE GENOMIC DNA]</scope>
    <source>
        <strain evidence="2 3">3A-2</strain>
    </source>
</reference>
<protein>
    <submittedName>
        <fullName evidence="2">Uncharacterized protein</fullName>
    </submittedName>
</protein>